<accession>A0ABU1TWW8</accession>
<dbReference type="Proteomes" id="UP001258181">
    <property type="component" value="Unassembled WGS sequence"/>
</dbReference>
<keyword evidence="4" id="KW-1185">Reference proteome</keyword>
<evidence type="ECO:0000313" key="3">
    <source>
        <dbReference type="EMBL" id="MDR7071700.1"/>
    </source>
</evidence>
<feature type="region of interest" description="Disordered" evidence="1">
    <location>
        <begin position="24"/>
        <end position="64"/>
    </location>
</feature>
<evidence type="ECO:0000256" key="1">
    <source>
        <dbReference type="SAM" id="MobiDB-lite"/>
    </source>
</evidence>
<name>A0ABU1TWW8_9BACL</name>
<evidence type="ECO:0008006" key="5">
    <source>
        <dbReference type="Google" id="ProtNLM"/>
    </source>
</evidence>
<protein>
    <recommendedName>
        <fullName evidence="5">Lipoprotein</fullName>
    </recommendedName>
</protein>
<keyword evidence="2" id="KW-0732">Signal</keyword>
<evidence type="ECO:0000256" key="2">
    <source>
        <dbReference type="SAM" id="SignalP"/>
    </source>
</evidence>
<feature type="compositionally biased region" description="Basic and acidic residues" evidence="1">
    <location>
        <begin position="24"/>
        <end position="56"/>
    </location>
</feature>
<feature type="signal peptide" evidence="2">
    <location>
        <begin position="1"/>
        <end position="22"/>
    </location>
</feature>
<dbReference type="RefSeq" id="WP_310256390.1">
    <property type="nucleotide sequence ID" value="NZ_JAVDWA010000001.1"/>
</dbReference>
<sequence length="273" mass="30617">MKRITYICSAVAALLLVNACSAEKDAPQKSEQIDNKEVDKANESKQEQNDNSKENQDQQSNNDADLTEEEVLAAIKNQSHTQIPIVLPKKLPLKMDEHLTATTKSDPSSFQVMFFTSTKPIPINNEKLKKKNSEAVPLVRLTVHKYNSEKEADEQIAYQDFSKIGGQKIDLGHNIIGYQDAGAGSLWISWNEGRWSLTSHTQTSRSEDGEQLSRDAVEYLETHTLPIPKPHGYVHVDATGMDNRILWQNGTTVYTLDQFNDPMSALIIAAMFE</sequence>
<comment type="caution">
    <text evidence="3">The sequence shown here is derived from an EMBL/GenBank/DDBJ whole genome shotgun (WGS) entry which is preliminary data.</text>
</comment>
<reference evidence="3 4" key="1">
    <citation type="submission" date="2023-07" db="EMBL/GenBank/DDBJ databases">
        <title>Sorghum-associated microbial communities from plants grown in Nebraska, USA.</title>
        <authorList>
            <person name="Schachtman D."/>
        </authorList>
    </citation>
    <scope>NUCLEOTIDE SEQUENCE [LARGE SCALE GENOMIC DNA]</scope>
    <source>
        <strain evidence="3 4">BE211</strain>
    </source>
</reference>
<proteinExistence type="predicted"/>
<feature type="chain" id="PRO_5046550207" description="Lipoprotein" evidence="2">
    <location>
        <begin position="23"/>
        <end position="273"/>
    </location>
</feature>
<evidence type="ECO:0000313" key="4">
    <source>
        <dbReference type="Proteomes" id="UP001258181"/>
    </source>
</evidence>
<dbReference type="EMBL" id="JAVDWA010000001">
    <property type="protein sequence ID" value="MDR7071700.1"/>
    <property type="molecule type" value="Genomic_DNA"/>
</dbReference>
<gene>
    <name evidence="3" type="ORF">J2X07_000675</name>
</gene>
<organism evidence="3 4">
    <name type="scientific">Fictibacillus barbaricus</name>
    <dbReference type="NCBI Taxonomy" id="182136"/>
    <lineage>
        <taxon>Bacteria</taxon>
        <taxon>Bacillati</taxon>
        <taxon>Bacillota</taxon>
        <taxon>Bacilli</taxon>
        <taxon>Bacillales</taxon>
        <taxon>Fictibacillaceae</taxon>
        <taxon>Fictibacillus</taxon>
    </lineage>
</organism>